<evidence type="ECO:0000256" key="3">
    <source>
        <dbReference type="ARBA" id="ARBA00010042"/>
    </source>
</evidence>
<evidence type="ECO:0000256" key="8">
    <source>
        <dbReference type="SAM" id="MobiDB-lite"/>
    </source>
</evidence>
<feature type="compositionally biased region" description="Basic and acidic residues" evidence="8">
    <location>
        <begin position="287"/>
        <end position="300"/>
    </location>
</feature>
<dbReference type="GO" id="GO:0007059">
    <property type="term" value="P:chromosome segregation"/>
    <property type="evidence" value="ECO:0007669"/>
    <property type="project" value="UniProtKB-KW"/>
</dbReference>
<dbReference type="GO" id="GO:0005819">
    <property type="term" value="C:spindle"/>
    <property type="evidence" value="ECO:0007669"/>
    <property type="project" value="UniProtKB-SubCell"/>
</dbReference>
<dbReference type="Pfam" id="PF03941">
    <property type="entry name" value="INCENP_ARK-bind"/>
    <property type="match status" value="1"/>
</dbReference>
<accession>A0A4Y2CMU9</accession>
<organism evidence="10 11">
    <name type="scientific">Araneus ventricosus</name>
    <name type="common">Orbweaver spider</name>
    <name type="synonym">Epeira ventricosa</name>
    <dbReference type="NCBI Taxonomy" id="182803"/>
    <lineage>
        <taxon>Eukaryota</taxon>
        <taxon>Metazoa</taxon>
        <taxon>Ecdysozoa</taxon>
        <taxon>Arthropoda</taxon>
        <taxon>Chelicerata</taxon>
        <taxon>Arachnida</taxon>
        <taxon>Araneae</taxon>
        <taxon>Araneomorphae</taxon>
        <taxon>Entelegynae</taxon>
        <taxon>Araneoidea</taxon>
        <taxon>Araneidae</taxon>
        <taxon>Araneus</taxon>
    </lineage>
</organism>
<feature type="compositionally biased region" description="Basic and acidic residues" evidence="8">
    <location>
        <begin position="254"/>
        <end position="269"/>
    </location>
</feature>
<evidence type="ECO:0000256" key="7">
    <source>
        <dbReference type="ARBA" id="ARBA00023242"/>
    </source>
</evidence>
<keyword evidence="5" id="KW-0159">Chromosome partition</keyword>
<evidence type="ECO:0000256" key="4">
    <source>
        <dbReference type="ARBA" id="ARBA00022490"/>
    </source>
</evidence>
<reference evidence="10 11" key="1">
    <citation type="journal article" date="2019" name="Sci. Rep.">
        <title>Orb-weaving spider Araneus ventricosus genome elucidates the spidroin gene catalogue.</title>
        <authorList>
            <person name="Kono N."/>
            <person name="Nakamura H."/>
            <person name="Ohtoshi R."/>
            <person name="Moran D.A.P."/>
            <person name="Shinohara A."/>
            <person name="Yoshida Y."/>
            <person name="Fujiwara M."/>
            <person name="Mori M."/>
            <person name="Tomita M."/>
            <person name="Arakawa K."/>
        </authorList>
    </citation>
    <scope>NUCLEOTIDE SEQUENCE [LARGE SCALE GENOMIC DNA]</scope>
</reference>
<dbReference type="Proteomes" id="UP000499080">
    <property type="component" value="Unassembled WGS sequence"/>
</dbReference>
<gene>
    <name evidence="10" type="ORF">AVEN_55835_1</name>
</gene>
<evidence type="ECO:0000256" key="5">
    <source>
        <dbReference type="ARBA" id="ARBA00022829"/>
    </source>
</evidence>
<sequence length="439" mass="49220">MSYLRGASQSGPRLSTVLTEMGRLHLHKKKGKDSIQVRKSRKSSIKTPLPRKSNVKFSVHAENNTSTVIKKTGNVNSSTFHSIERKEATLQPLATPVVNRKGTTLKMKDRSSKKRKSSSELSLENVKKPKQKMIDPEKEREKSMQNPRVEKKQMKAKNSSLLQSSVGATNGVSVLKENRTNKAFENRKNIMALRKQKLEENKKTREEKLEKSLPQGRMKLEEQKGLSKLRSGGLEKAMTTPKKKALLKIVAENETSKKNSVKSDKEKQTSVKKLKIGNLKKTGLLKSNEKTPKKNQKHETMLNTTYVATGKKAEEPSKTSSKGKTLTELNKSTPAQKKGHESYAITPARSSFVSYDISEIRSDSEEEEQETNSKPIPAWATGVRLRNALLQQHHHPIDTDELFGNVVDLPDLAVIMGVSKKQYGKRTSSAVWNSSFSFS</sequence>
<dbReference type="InterPro" id="IPR005635">
    <property type="entry name" value="Inner_centromere_prot_ARK-bd"/>
</dbReference>
<evidence type="ECO:0000313" key="10">
    <source>
        <dbReference type="EMBL" id="GBM05742.1"/>
    </source>
</evidence>
<comment type="caution">
    <text evidence="10">The sequence shown here is derived from an EMBL/GenBank/DDBJ whole genome shotgun (WGS) entry which is preliminary data.</text>
</comment>
<dbReference type="PANTHER" id="PTHR13142">
    <property type="entry name" value="INNER CENTROMERE PROTEIN"/>
    <property type="match status" value="1"/>
</dbReference>
<proteinExistence type="inferred from homology"/>
<keyword evidence="6" id="KW-0206">Cytoskeleton</keyword>
<feature type="compositionally biased region" description="Polar residues" evidence="8">
    <location>
        <begin position="318"/>
        <end position="335"/>
    </location>
</feature>
<evidence type="ECO:0000256" key="2">
    <source>
        <dbReference type="ARBA" id="ARBA00004186"/>
    </source>
</evidence>
<feature type="compositionally biased region" description="Basic and acidic residues" evidence="8">
    <location>
        <begin position="132"/>
        <end position="153"/>
    </location>
</feature>
<keyword evidence="11" id="KW-1185">Reference proteome</keyword>
<keyword evidence="4" id="KW-0963">Cytoplasm</keyword>
<dbReference type="EMBL" id="BGPR01000218">
    <property type="protein sequence ID" value="GBM05742.1"/>
    <property type="molecule type" value="Genomic_DNA"/>
</dbReference>
<evidence type="ECO:0000256" key="6">
    <source>
        <dbReference type="ARBA" id="ARBA00023212"/>
    </source>
</evidence>
<feature type="region of interest" description="Disordered" evidence="8">
    <location>
        <begin position="28"/>
        <end position="55"/>
    </location>
</feature>
<evidence type="ECO:0000313" key="11">
    <source>
        <dbReference type="Proteomes" id="UP000499080"/>
    </source>
</evidence>
<feature type="region of interest" description="Disordered" evidence="8">
    <location>
        <begin position="195"/>
        <end position="344"/>
    </location>
</feature>
<comment type="similarity">
    <text evidence="3">Belongs to the INCENP family.</text>
</comment>
<feature type="domain" description="Inner centromere protein ARK-binding" evidence="9">
    <location>
        <begin position="359"/>
        <end position="407"/>
    </location>
</feature>
<evidence type="ECO:0000256" key="1">
    <source>
        <dbReference type="ARBA" id="ARBA00004123"/>
    </source>
</evidence>
<evidence type="ECO:0000259" key="9">
    <source>
        <dbReference type="Pfam" id="PF03941"/>
    </source>
</evidence>
<feature type="compositionally biased region" description="Basic and acidic residues" evidence="8">
    <location>
        <begin position="196"/>
        <end position="211"/>
    </location>
</feature>
<keyword evidence="7" id="KW-0539">Nucleus</keyword>
<comment type="subcellular location">
    <subcellularLocation>
        <location evidence="2">Cytoplasm</location>
        <location evidence="2">Cytoskeleton</location>
        <location evidence="2">Spindle</location>
    </subcellularLocation>
    <subcellularLocation>
        <location evidence="1">Nucleus</location>
    </subcellularLocation>
</comment>
<feature type="region of interest" description="Disordered" evidence="8">
    <location>
        <begin position="92"/>
        <end position="164"/>
    </location>
</feature>
<protein>
    <recommendedName>
        <fullName evidence="9">Inner centromere protein ARK-binding domain-containing protein</fullName>
    </recommendedName>
</protein>
<dbReference type="PANTHER" id="PTHR13142:SF1">
    <property type="entry name" value="INNER CENTROMERE PROTEIN"/>
    <property type="match status" value="1"/>
</dbReference>
<dbReference type="AlphaFoldDB" id="A0A4Y2CMU9"/>
<name>A0A4Y2CMU9_ARAVE</name>
<dbReference type="GO" id="GO:0005634">
    <property type="term" value="C:nucleus"/>
    <property type="evidence" value="ECO:0007669"/>
    <property type="project" value="UniProtKB-SubCell"/>
</dbReference>
<dbReference type="OrthoDB" id="6123at2759"/>
<dbReference type="Gene3D" id="6.10.250.2990">
    <property type="match status" value="1"/>
</dbReference>